<evidence type="ECO:0000256" key="1">
    <source>
        <dbReference type="SAM" id="SignalP"/>
    </source>
</evidence>
<dbReference type="Gene3D" id="3.40.190.10">
    <property type="entry name" value="Periplasmic binding protein-like II"/>
    <property type="match status" value="2"/>
</dbReference>
<dbReference type="Proteomes" id="UP000196710">
    <property type="component" value="Chromosome"/>
</dbReference>
<evidence type="ECO:0000313" key="3">
    <source>
        <dbReference type="EMBL" id="QQR29541.1"/>
    </source>
</evidence>
<gene>
    <name evidence="2" type="ORF">ADH66_06020</name>
    <name evidence="3" type="ORF">I5Q82_16115</name>
</gene>
<dbReference type="AlphaFoldDB" id="A0A1Z2XPC5"/>
<protein>
    <submittedName>
        <fullName evidence="3">Extracellular solute-binding protein</fullName>
    </submittedName>
</protein>
<evidence type="ECO:0000313" key="2">
    <source>
        <dbReference type="EMBL" id="ASB40251.1"/>
    </source>
</evidence>
<dbReference type="EMBL" id="CP021422">
    <property type="protein sequence ID" value="ASB40251.1"/>
    <property type="molecule type" value="Genomic_DNA"/>
</dbReference>
<evidence type="ECO:0000313" key="5">
    <source>
        <dbReference type="Proteomes" id="UP000596035"/>
    </source>
</evidence>
<accession>A0A1Z2XPC5</accession>
<dbReference type="KEGG" id="amur:ADH66_06020"/>
<dbReference type="Proteomes" id="UP000596035">
    <property type="component" value="Chromosome"/>
</dbReference>
<organism evidence="3 5">
    <name type="scientific">Acutalibacter muris</name>
    <dbReference type="NCBI Taxonomy" id="1796620"/>
    <lineage>
        <taxon>Bacteria</taxon>
        <taxon>Bacillati</taxon>
        <taxon>Bacillota</taxon>
        <taxon>Clostridia</taxon>
        <taxon>Eubacteriales</taxon>
        <taxon>Acutalibacteraceae</taxon>
        <taxon>Acutalibacter</taxon>
    </lineage>
</organism>
<name>A0A1Z2XPC5_9FIRM</name>
<feature type="chain" id="PRO_5044568660" evidence="1">
    <location>
        <begin position="21"/>
        <end position="416"/>
    </location>
</feature>
<dbReference type="EMBL" id="CP065321">
    <property type="protein sequence ID" value="QQR29541.1"/>
    <property type="molecule type" value="Genomic_DNA"/>
</dbReference>
<dbReference type="SUPFAM" id="SSF53850">
    <property type="entry name" value="Periplasmic binding protein-like II"/>
    <property type="match status" value="1"/>
</dbReference>
<reference evidence="2" key="1">
    <citation type="journal article" date="2017" name="Genome Announc.">
        <title>High-Quality Whole-Genome Sequences of the Oligo-Mouse-Microbiota Bacterial Community.</title>
        <authorList>
            <person name="Garzetti D."/>
            <person name="Brugiroux S."/>
            <person name="Bunk B."/>
            <person name="Pukall R."/>
            <person name="McCoy K.D."/>
            <person name="Macpherson A.J."/>
            <person name="Stecher B."/>
        </authorList>
    </citation>
    <scope>NUCLEOTIDE SEQUENCE</scope>
    <source>
        <strain evidence="2">KB18</strain>
    </source>
</reference>
<reference evidence="4" key="2">
    <citation type="submission" date="2017-05" db="EMBL/GenBank/DDBJ databases">
        <title>Improved OligoMM genomes.</title>
        <authorList>
            <person name="Garzetti D."/>
        </authorList>
    </citation>
    <scope>NUCLEOTIDE SEQUENCE [LARGE SCALE GENOMIC DNA]</scope>
    <source>
        <strain evidence="4">KB18</strain>
    </source>
</reference>
<sequence length="416" mass="47744">MKKIFIALIPILLLFMQLTACSPNSESISHIESEDIKPVIINICVDLPNTYSKTIWDFFAAFPGVGSDYEILIETIPEEESERENVLKRIRTEILAGKGPDVFLCTSDLPFYHHSPLFPFPRQVMENNLFLPLDEYIKQAEYMEWDKLLPSVMDAGSNKDGQFLLPLTYNMKIFLLDKEEHSPGFEHPVSWDKLAESEDMDAQMIASSTAFYDLLGEFADYGSDNIVITEEELLDYSQRYINLLRKSQDITSDVRDTFIQDGHFTVATEKGQEPVNLGEDGAEFWMLSGCNIDGGTTVDVVNYAGINRNTAHPDEAFKVLDYLLSKQIQSNSFVYSQYLPVHMDLYSKENPHQGKFMNQWNFEQFDRLREEINVAKFYTPLDKAARDAYNISVEGDELKNMVHKQYVLMEMLLAES</sequence>
<reference evidence="3 5" key="3">
    <citation type="submission" date="2020-11" db="EMBL/GenBank/DDBJ databases">
        <title>Closed and high quality bacterial genomes of the OMM12 community.</title>
        <authorList>
            <person name="Marbouty M."/>
            <person name="Lamy-Besnier Q."/>
            <person name="Debarbieux L."/>
            <person name="Koszul R."/>
        </authorList>
    </citation>
    <scope>NUCLEOTIDE SEQUENCE [LARGE SCALE GENOMIC DNA]</scope>
    <source>
        <strain evidence="3 5">KB18</strain>
    </source>
</reference>
<keyword evidence="4" id="KW-1185">Reference proteome</keyword>
<evidence type="ECO:0000313" key="4">
    <source>
        <dbReference type="Proteomes" id="UP000196710"/>
    </source>
</evidence>
<feature type="signal peptide" evidence="1">
    <location>
        <begin position="1"/>
        <end position="20"/>
    </location>
</feature>
<keyword evidence="1" id="KW-0732">Signal</keyword>
<dbReference type="RefSeq" id="WP_066534378.1">
    <property type="nucleotide sequence ID" value="NZ_CP021422.1"/>
</dbReference>
<proteinExistence type="predicted"/>